<dbReference type="EMBL" id="AP010803">
    <property type="protein sequence ID" value="BAI95835.1"/>
    <property type="molecule type" value="Genomic_DNA"/>
</dbReference>
<sequence length="215" mass="23928">MLRAIPNGKSAGNAAPSLKIVVSCKEGGARHLIKRVKTFPAGTHRLESRHATEVLAWSPLFDCAAKVIFPLDGRRIPTRPLQHLIGHMEPPVFLFGEVRESRHFPKLRNIVAAGYGLGIYLTSLPLGKSRFDNQFESKAAFAQPPLEKRSSSLSQLPSNRLRIDGFPLFHDPKAVSDISRIVSLAPEVEWRLPGHFIRIEYFGHATPYTAPHLSQ</sequence>
<dbReference type="Proteomes" id="UP000007753">
    <property type="component" value="Chromosome 1"/>
</dbReference>
<evidence type="ECO:0000313" key="1">
    <source>
        <dbReference type="EMBL" id="BAI95835.1"/>
    </source>
</evidence>
<gene>
    <name evidence="1" type="ordered locus">SJA_C1-10010</name>
</gene>
<dbReference type="KEGG" id="sjp:SJA_C1-10010"/>
<dbReference type="HOGENOM" id="CLU_1282537_0_0_5"/>
<dbReference type="AlphaFoldDB" id="D4YZQ3"/>
<keyword evidence="2" id="KW-1185">Reference proteome</keyword>
<reference evidence="1 2" key="1">
    <citation type="journal article" date="2010" name="J. Bacteriol.">
        <title>Complete genome sequence of the representative gamma-hexachlorocyclohexane-degrading bacterium Sphingobium japonicum UT26.</title>
        <authorList>
            <person name="Nagata Y."/>
            <person name="Ohtsubo Y."/>
            <person name="Endo R."/>
            <person name="Ichikawa N."/>
            <person name="Ankai A."/>
            <person name="Oguchi A."/>
            <person name="Fukui S."/>
            <person name="Fujita N."/>
            <person name="Tsuda M."/>
        </authorList>
    </citation>
    <scope>NUCLEOTIDE SEQUENCE [LARGE SCALE GENOMIC DNA]</scope>
    <source>
        <strain evidence="2">DSM 16413 / CCM 7287 / MTCC 6362 / UT26 / NBRC 101211 / UT26S</strain>
    </source>
</reference>
<organism evidence="1 2">
    <name type="scientific">Sphingobium indicum (strain DSM 16413 / CCM 7287 / MTCC 6362 / UT26 / NBRC 101211 / UT26S)</name>
    <name type="common">Sphingobium japonicum</name>
    <dbReference type="NCBI Taxonomy" id="452662"/>
    <lineage>
        <taxon>Bacteria</taxon>
        <taxon>Pseudomonadati</taxon>
        <taxon>Pseudomonadota</taxon>
        <taxon>Alphaproteobacteria</taxon>
        <taxon>Sphingomonadales</taxon>
        <taxon>Sphingomonadaceae</taxon>
        <taxon>Sphingobium</taxon>
    </lineage>
</organism>
<evidence type="ECO:0000313" key="2">
    <source>
        <dbReference type="Proteomes" id="UP000007753"/>
    </source>
</evidence>
<proteinExistence type="predicted"/>
<name>D4YZQ3_SPHIU</name>
<accession>D4YZQ3</accession>
<protein>
    <submittedName>
        <fullName evidence="1">Uncharacterized protein</fullName>
    </submittedName>
</protein>